<comment type="caution">
    <text evidence="2">The sequence shown here is derived from an EMBL/GenBank/DDBJ whole genome shotgun (WGS) entry which is preliminary data.</text>
</comment>
<keyword evidence="1" id="KW-0472">Membrane</keyword>
<feature type="transmembrane region" description="Helical" evidence="1">
    <location>
        <begin position="20"/>
        <end position="41"/>
    </location>
</feature>
<evidence type="ECO:0000313" key="3">
    <source>
        <dbReference type="Proteomes" id="UP000003480"/>
    </source>
</evidence>
<sequence length="146" mass="16971">MIFVKLVLLSRSDQSFTVSPIIFAWFIKFSIFNIYTMLRLFMGSKLVRLGRYDYLILRLLFLKPSTPYEIYLGIFNIYRGLSHVYASNVYQFVSRLESLGFIRCIHPCPVKSRSLFEITKQGSDALSSYLEIDSRSNLLFPITRAG</sequence>
<proteinExistence type="predicted"/>
<dbReference type="Gene3D" id="1.10.10.10">
    <property type="entry name" value="Winged helix-like DNA-binding domain superfamily/Winged helix DNA-binding domain"/>
    <property type="match status" value="1"/>
</dbReference>
<dbReference type="EMBL" id="CAIJ01000377">
    <property type="protein sequence ID" value="CCI03288.1"/>
    <property type="molecule type" value="Genomic_DNA"/>
</dbReference>
<organism evidence="2 3">
    <name type="scientific">Microcystis aeruginosa PCC 9443</name>
    <dbReference type="NCBI Taxonomy" id="1160281"/>
    <lineage>
        <taxon>Bacteria</taxon>
        <taxon>Bacillati</taxon>
        <taxon>Cyanobacteriota</taxon>
        <taxon>Cyanophyceae</taxon>
        <taxon>Oscillatoriophycideae</taxon>
        <taxon>Chroococcales</taxon>
        <taxon>Microcystaceae</taxon>
        <taxon>Microcystis</taxon>
    </lineage>
</organism>
<accession>I4G5S7</accession>
<evidence type="ECO:0008006" key="4">
    <source>
        <dbReference type="Google" id="ProtNLM"/>
    </source>
</evidence>
<name>I4G5S7_MICAE</name>
<dbReference type="SUPFAM" id="SSF46785">
    <property type="entry name" value="Winged helix' DNA-binding domain"/>
    <property type="match status" value="1"/>
</dbReference>
<dbReference type="InterPro" id="IPR036388">
    <property type="entry name" value="WH-like_DNA-bd_sf"/>
</dbReference>
<dbReference type="Proteomes" id="UP000003480">
    <property type="component" value="Unassembled WGS sequence"/>
</dbReference>
<protein>
    <recommendedName>
        <fullName evidence="4">Transcription regulator PadR N-terminal domain-containing protein</fullName>
    </recommendedName>
</protein>
<keyword evidence="1" id="KW-0812">Transmembrane</keyword>
<keyword evidence="1" id="KW-1133">Transmembrane helix</keyword>
<reference evidence="2 3" key="1">
    <citation type="submission" date="2012-04" db="EMBL/GenBank/DDBJ databases">
        <authorList>
            <person name="Genoscope - CEA"/>
        </authorList>
    </citation>
    <scope>NUCLEOTIDE SEQUENCE [LARGE SCALE GENOMIC DNA]</scope>
    <source>
        <strain evidence="2 3">9443</strain>
    </source>
</reference>
<evidence type="ECO:0000256" key="1">
    <source>
        <dbReference type="SAM" id="Phobius"/>
    </source>
</evidence>
<evidence type="ECO:0000313" key="2">
    <source>
        <dbReference type="EMBL" id="CCI03288.1"/>
    </source>
</evidence>
<dbReference type="InterPro" id="IPR036390">
    <property type="entry name" value="WH_DNA-bd_sf"/>
</dbReference>
<dbReference type="AlphaFoldDB" id="I4G5S7"/>
<dbReference type="HOGENOM" id="CLU_1775299_0_0_3"/>
<gene>
    <name evidence="2" type="ORF">MICAC_4380003</name>
</gene>